<feature type="domain" description="Cytochrome c" evidence="8">
    <location>
        <begin position="480"/>
        <end position="625"/>
    </location>
</feature>
<evidence type="ECO:0000313" key="10">
    <source>
        <dbReference type="Proteomes" id="UP001172082"/>
    </source>
</evidence>
<gene>
    <name evidence="9" type="ORF">QQ008_14840</name>
</gene>
<protein>
    <submittedName>
        <fullName evidence="9">Cytochrome c peroxidase</fullName>
    </submittedName>
</protein>
<dbReference type="Pfam" id="PF03150">
    <property type="entry name" value="CCP_MauG"/>
    <property type="match status" value="1"/>
</dbReference>
<dbReference type="PROSITE" id="PS51007">
    <property type="entry name" value="CYTC"/>
    <property type="match status" value="2"/>
</dbReference>
<accession>A0ABT8KQH7</accession>
<feature type="domain" description="Cytochrome c" evidence="8">
    <location>
        <begin position="324"/>
        <end position="452"/>
    </location>
</feature>
<dbReference type="InterPro" id="IPR038352">
    <property type="entry name" value="Imelysin_sf"/>
</dbReference>
<keyword evidence="4" id="KW-0732">Signal</keyword>
<dbReference type="InterPro" id="IPR051395">
    <property type="entry name" value="Cytochrome_c_Peroxidase/MauG"/>
</dbReference>
<keyword evidence="3 7" id="KW-0479">Metal-binding</keyword>
<sequence>MRKVYLIPHALLIFFICIYISAFQSPENNIKSADVVSIIQEKYEDEVLEFGSSLDHLKQKIESLDQTKERTTALKSAFSKTRNQFKKIEFLAEYFDPEYIKDYINGPPLSKLERNSPQLSVLEPQGLQVLEEVIYDDEVYGKKEELHELISKLIDHYNEFSTYQNKIHLQDRHIFEASRYELIRIFTLGVTGFDSPVALNSIEEAHYALTSVYEAVKNYFPLLNDEGKVLGKQLDHQFRETLSFLEENNDFNSFDRLVFLKEHINPLFKHVLDVQLALQIETYYETTPLTQKHSINYFATDIFSNDLLNPYYYLDLTEKRDHQKVIELGKYLFFDPILSQNNERSCASCHKPELGFSDGKTKSTAFNFESTVKRNSPTLINSIYSDRYFYDLRAEVLEEQFDHVIHDQKEFRTTYLTIFKKLEKSEEYLKLFKEAFPDLANDPIKKYTLNTALSAYIKSLSGFNTPFDQYVRGERKEIGKNVADGFNLFMGKAGCGTCHFAPVFNGSVPPTFHESESEVLGVPATADLNNTTLDTDLGRYSGVLKEAADIYRHSFKTTTVRNITLTAPYMHNGVFQSLEEVVEFYDQGGGAGIKLDVPNQTLPPDPLELTDKEKGALVSFMRSLTDTTGMTSIPERLPRFENNEKLNNRVIGGKY</sequence>
<dbReference type="Gene3D" id="1.10.760.10">
    <property type="entry name" value="Cytochrome c-like domain"/>
    <property type="match status" value="2"/>
</dbReference>
<keyword evidence="2 7" id="KW-0349">Heme</keyword>
<proteinExistence type="predicted"/>
<evidence type="ECO:0000259" key="8">
    <source>
        <dbReference type="PROSITE" id="PS51007"/>
    </source>
</evidence>
<evidence type="ECO:0000256" key="2">
    <source>
        <dbReference type="ARBA" id="ARBA00022617"/>
    </source>
</evidence>
<dbReference type="InterPro" id="IPR036909">
    <property type="entry name" value="Cyt_c-like_dom_sf"/>
</dbReference>
<evidence type="ECO:0000256" key="3">
    <source>
        <dbReference type="ARBA" id="ARBA00022723"/>
    </source>
</evidence>
<name>A0ABT8KQH7_9BACT</name>
<dbReference type="InterPro" id="IPR004852">
    <property type="entry name" value="Di-haem_cyt_c_peroxidsae"/>
</dbReference>
<keyword evidence="5" id="KW-0560">Oxidoreductase</keyword>
<evidence type="ECO:0000256" key="6">
    <source>
        <dbReference type="ARBA" id="ARBA00023004"/>
    </source>
</evidence>
<dbReference type="RefSeq" id="WP_346752685.1">
    <property type="nucleotide sequence ID" value="NZ_JAUJEA010000005.1"/>
</dbReference>
<dbReference type="Gene3D" id="1.20.1420.20">
    <property type="entry name" value="M75 peptidase, HXXE motif"/>
    <property type="match status" value="1"/>
</dbReference>
<evidence type="ECO:0000256" key="1">
    <source>
        <dbReference type="ARBA" id="ARBA00004196"/>
    </source>
</evidence>
<keyword evidence="10" id="KW-1185">Reference proteome</keyword>
<comment type="caution">
    <text evidence="9">The sequence shown here is derived from an EMBL/GenBank/DDBJ whole genome shotgun (WGS) entry which is preliminary data.</text>
</comment>
<dbReference type="PANTHER" id="PTHR30600:SF10">
    <property type="entry name" value="BLL6722 PROTEIN"/>
    <property type="match status" value="1"/>
</dbReference>
<organism evidence="9 10">
    <name type="scientific">Splendidivirga corallicola</name>
    <dbReference type="NCBI Taxonomy" id="3051826"/>
    <lineage>
        <taxon>Bacteria</taxon>
        <taxon>Pseudomonadati</taxon>
        <taxon>Bacteroidota</taxon>
        <taxon>Cytophagia</taxon>
        <taxon>Cytophagales</taxon>
        <taxon>Splendidivirgaceae</taxon>
        <taxon>Splendidivirga</taxon>
    </lineage>
</organism>
<dbReference type="PANTHER" id="PTHR30600">
    <property type="entry name" value="CYTOCHROME C PEROXIDASE-RELATED"/>
    <property type="match status" value="1"/>
</dbReference>
<evidence type="ECO:0000256" key="4">
    <source>
        <dbReference type="ARBA" id="ARBA00022729"/>
    </source>
</evidence>
<evidence type="ECO:0000256" key="5">
    <source>
        <dbReference type="ARBA" id="ARBA00023002"/>
    </source>
</evidence>
<dbReference type="GO" id="GO:0004601">
    <property type="term" value="F:peroxidase activity"/>
    <property type="evidence" value="ECO:0007669"/>
    <property type="project" value="UniProtKB-KW"/>
</dbReference>
<dbReference type="Proteomes" id="UP001172082">
    <property type="component" value="Unassembled WGS sequence"/>
</dbReference>
<keyword evidence="6 7" id="KW-0408">Iron</keyword>
<reference evidence="9" key="1">
    <citation type="submission" date="2023-06" db="EMBL/GenBank/DDBJ databases">
        <title>Genomic of Parafulvivirga corallium.</title>
        <authorList>
            <person name="Wang G."/>
        </authorList>
    </citation>
    <scope>NUCLEOTIDE SEQUENCE</scope>
    <source>
        <strain evidence="9">BMA10</strain>
    </source>
</reference>
<dbReference type="EMBL" id="JAUJEA010000005">
    <property type="protein sequence ID" value="MDN5202663.1"/>
    <property type="molecule type" value="Genomic_DNA"/>
</dbReference>
<dbReference type="SUPFAM" id="SSF46626">
    <property type="entry name" value="Cytochrome c"/>
    <property type="match status" value="2"/>
</dbReference>
<comment type="subcellular location">
    <subcellularLocation>
        <location evidence="1">Cell envelope</location>
    </subcellularLocation>
</comment>
<evidence type="ECO:0000313" key="9">
    <source>
        <dbReference type="EMBL" id="MDN5202663.1"/>
    </source>
</evidence>
<dbReference type="InterPro" id="IPR009056">
    <property type="entry name" value="Cyt_c-like_dom"/>
</dbReference>
<keyword evidence="9" id="KW-0575">Peroxidase</keyword>
<evidence type="ECO:0000256" key="7">
    <source>
        <dbReference type="PROSITE-ProRule" id="PRU00433"/>
    </source>
</evidence>